<evidence type="ECO:0000256" key="5">
    <source>
        <dbReference type="ARBA" id="ARBA00022777"/>
    </source>
</evidence>
<dbReference type="GO" id="GO:0004673">
    <property type="term" value="F:protein histidine kinase activity"/>
    <property type="evidence" value="ECO:0007669"/>
    <property type="project" value="UniProtKB-EC"/>
</dbReference>
<feature type="compositionally biased region" description="Low complexity" evidence="6">
    <location>
        <begin position="757"/>
        <end position="803"/>
    </location>
</feature>
<dbReference type="PANTHER" id="PTHR45436">
    <property type="entry name" value="SENSOR HISTIDINE KINASE YKOH"/>
    <property type="match status" value="1"/>
</dbReference>
<reference evidence="10 11" key="1">
    <citation type="submission" date="2020-08" db="EMBL/GenBank/DDBJ databases">
        <title>Sequencing the genomes of 1000 actinobacteria strains.</title>
        <authorList>
            <person name="Klenk H.-P."/>
        </authorList>
    </citation>
    <scope>NUCLEOTIDE SEQUENCE [LARGE SCALE GENOMIC DNA]</scope>
    <source>
        <strain evidence="10 11">DSM 44230</strain>
    </source>
</reference>
<keyword evidence="3" id="KW-0597">Phosphoprotein</keyword>
<feature type="region of interest" description="Disordered" evidence="6">
    <location>
        <begin position="1"/>
        <end position="20"/>
    </location>
</feature>
<dbReference type="SUPFAM" id="SSF55874">
    <property type="entry name" value="ATPase domain of HSP90 chaperone/DNA topoisomerase II/histidine kinase"/>
    <property type="match status" value="1"/>
</dbReference>
<evidence type="ECO:0000256" key="7">
    <source>
        <dbReference type="SAM" id="Phobius"/>
    </source>
</evidence>
<keyword evidence="7" id="KW-0812">Transmembrane</keyword>
<evidence type="ECO:0000256" key="4">
    <source>
        <dbReference type="ARBA" id="ARBA00022679"/>
    </source>
</evidence>
<dbReference type="InterPro" id="IPR013587">
    <property type="entry name" value="Nitrate/nitrite_sensing"/>
</dbReference>
<dbReference type="Proteomes" id="UP000533598">
    <property type="component" value="Unassembled WGS sequence"/>
</dbReference>
<keyword evidence="4" id="KW-0808">Transferase</keyword>
<feature type="compositionally biased region" description="Basic and acidic residues" evidence="6">
    <location>
        <begin position="833"/>
        <end position="855"/>
    </location>
</feature>
<keyword evidence="7" id="KW-0472">Membrane</keyword>
<dbReference type="RefSeq" id="WP_312989174.1">
    <property type="nucleotide sequence ID" value="NZ_JACHMH010000001.1"/>
</dbReference>
<evidence type="ECO:0000256" key="6">
    <source>
        <dbReference type="SAM" id="MobiDB-lite"/>
    </source>
</evidence>
<dbReference type="PANTHER" id="PTHR45436:SF5">
    <property type="entry name" value="SENSOR HISTIDINE KINASE TRCS"/>
    <property type="match status" value="1"/>
</dbReference>
<accession>A0A7W7CIJ1</accession>
<dbReference type="EC" id="2.7.13.3" evidence="2"/>
<evidence type="ECO:0000259" key="8">
    <source>
        <dbReference type="Pfam" id="PF02518"/>
    </source>
</evidence>
<evidence type="ECO:0000313" key="11">
    <source>
        <dbReference type="Proteomes" id="UP000533598"/>
    </source>
</evidence>
<feature type="compositionally biased region" description="Low complexity" evidence="6">
    <location>
        <begin position="669"/>
        <end position="682"/>
    </location>
</feature>
<dbReference type="Gene3D" id="3.30.565.10">
    <property type="entry name" value="Histidine kinase-like ATPase, C-terminal domain"/>
    <property type="match status" value="1"/>
</dbReference>
<gene>
    <name evidence="10" type="ORF">HNR67_007972</name>
</gene>
<comment type="catalytic activity">
    <reaction evidence="1">
        <text>ATP + protein L-histidine = ADP + protein N-phospho-L-histidine.</text>
        <dbReference type="EC" id="2.7.13.3"/>
    </reaction>
</comment>
<dbReference type="Pfam" id="PF08376">
    <property type="entry name" value="NIT"/>
    <property type="match status" value="1"/>
</dbReference>
<name>A0A7W7CIJ1_9PSEU</name>
<feature type="compositionally biased region" description="Pro residues" evidence="6">
    <location>
        <begin position="742"/>
        <end position="756"/>
    </location>
</feature>
<keyword evidence="7" id="KW-1133">Transmembrane helix</keyword>
<proteinExistence type="predicted"/>
<feature type="region of interest" description="Disordered" evidence="6">
    <location>
        <begin position="656"/>
        <end position="898"/>
    </location>
</feature>
<comment type="caution">
    <text evidence="10">The sequence shown here is derived from an EMBL/GenBank/DDBJ whole genome shotgun (WGS) entry which is preliminary data.</text>
</comment>
<dbReference type="GO" id="GO:0000160">
    <property type="term" value="P:phosphorelay signal transduction system"/>
    <property type="evidence" value="ECO:0007669"/>
    <property type="project" value="TreeGrafter"/>
</dbReference>
<dbReference type="GO" id="GO:0005886">
    <property type="term" value="C:plasma membrane"/>
    <property type="evidence" value="ECO:0007669"/>
    <property type="project" value="TreeGrafter"/>
</dbReference>
<evidence type="ECO:0000259" key="9">
    <source>
        <dbReference type="Pfam" id="PF08376"/>
    </source>
</evidence>
<dbReference type="InterPro" id="IPR050428">
    <property type="entry name" value="TCS_sensor_his_kinase"/>
</dbReference>
<feature type="transmembrane region" description="Helical" evidence="7">
    <location>
        <begin position="333"/>
        <end position="352"/>
    </location>
</feature>
<dbReference type="Pfam" id="PF02518">
    <property type="entry name" value="HATPase_c"/>
    <property type="match status" value="1"/>
</dbReference>
<evidence type="ECO:0000313" key="10">
    <source>
        <dbReference type="EMBL" id="MBB4681854.1"/>
    </source>
</evidence>
<evidence type="ECO:0000256" key="2">
    <source>
        <dbReference type="ARBA" id="ARBA00012438"/>
    </source>
</evidence>
<dbReference type="EMBL" id="JACHMH010000001">
    <property type="protein sequence ID" value="MBB4681854.1"/>
    <property type="molecule type" value="Genomic_DNA"/>
</dbReference>
<protein>
    <recommendedName>
        <fullName evidence="2">histidine kinase</fullName>
        <ecNumber evidence="2">2.7.13.3</ecNumber>
    </recommendedName>
</protein>
<dbReference type="InterPro" id="IPR003594">
    <property type="entry name" value="HATPase_dom"/>
</dbReference>
<organism evidence="10 11">
    <name type="scientific">Crossiella cryophila</name>
    <dbReference type="NCBI Taxonomy" id="43355"/>
    <lineage>
        <taxon>Bacteria</taxon>
        <taxon>Bacillati</taxon>
        <taxon>Actinomycetota</taxon>
        <taxon>Actinomycetes</taxon>
        <taxon>Pseudonocardiales</taxon>
        <taxon>Pseudonocardiaceae</taxon>
        <taxon>Crossiella</taxon>
    </lineage>
</organism>
<feature type="domain" description="Nitrate/nitrite sensing protein" evidence="9">
    <location>
        <begin position="84"/>
        <end position="318"/>
    </location>
</feature>
<keyword evidence="5 10" id="KW-0418">Kinase</keyword>
<feature type="domain" description="Histidine kinase/HSP90-like ATPase" evidence="8">
    <location>
        <begin position="547"/>
        <end position="650"/>
    </location>
</feature>
<evidence type="ECO:0000256" key="3">
    <source>
        <dbReference type="ARBA" id="ARBA00022553"/>
    </source>
</evidence>
<sequence length="898" mass="95258">MGARHRSITAPQDEQTETEQSRFATLATSLVRPRSIRAKLARILTVSLAIVLALLVIIVLDVVQRQRQATQTAESVSLALGVQDLIHELQRERGMTNGLLGGDTRYRSQVDTQRGRTDEVLNRLNRLNSDAALSGAGELRTALGRLAGVAQVRGTVDGGRAERDTTFNYYTDNITTLAHTELGLSESADPVIRRGVLALTALGEAKEATAQERGFLNGVFAANKFRQQQEYVHFSEIRASKQNALSAFGRAATQDQRSRLDEAMRSGPATEAAGYEGIAISGSAGALPSKVDAQSWWNTMTRLVDDMRAVQQAVGDDIRAVAAGLQNNATWQLLGYLALAALAIAVEVALVIGATRSILGPLAGLVTEADDMARHRLPEAVDRVQAATGEGGGEHAEPPPPVRIPERASTEIRSVAAALDRVQNTAFSLASEQAVLRRNTSESLANLGRRNQNLVRRQLGFISEFEQEELNPTTLANLFELDHLATRMRRNAESLLVLVGESNPRRWAAPLPITDVIRAALSEVEDYRRVVLRRMDDVHLTGSVVTEVAHLLAELIENGLSFSPPDLEVEIYGRRVGSQYLLAIIDHGVGMPSDALARANARLRGEENFLVAPTRFLGHYVVGRLAQRLSATVELADSPATGITARITLPGTLIADPSAKLPPTPEPKAQASQAAVAAGSRANVPVQQSRQSSAPVSGPPPAATRQSGAAPAPHHPTPAPAGTSTTWPESPATFGRTAATPAPHPPATDPASPPAAPASAPASALPPAAPAPAAAPASASAPAPTVASAPANSATPAAPTGAPVRPEATPGSRTKNGLLKRVPKNRAPARPEPASRPRPAEDRPPVDTRDPDDVRSMLSSFRNGHRRGQRGLFEAELSAEPGARTSPAHPRPSEEDPR</sequence>
<feature type="transmembrane region" description="Helical" evidence="7">
    <location>
        <begin position="40"/>
        <end position="60"/>
    </location>
</feature>
<dbReference type="InterPro" id="IPR036890">
    <property type="entry name" value="HATPase_C_sf"/>
</dbReference>
<evidence type="ECO:0000256" key="1">
    <source>
        <dbReference type="ARBA" id="ARBA00000085"/>
    </source>
</evidence>
<keyword evidence="11" id="KW-1185">Reference proteome</keyword>
<dbReference type="AlphaFoldDB" id="A0A7W7CIJ1"/>